<dbReference type="EMBL" id="OX459955">
    <property type="protein sequence ID" value="CAI9159766.1"/>
    <property type="molecule type" value="Genomic_DNA"/>
</dbReference>
<proteinExistence type="predicted"/>
<dbReference type="Proteomes" id="UP001176941">
    <property type="component" value="Chromosome 19"/>
</dbReference>
<organism evidence="2 3">
    <name type="scientific">Rangifer tarandus platyrhynchus</name>
    <name type="common">Svalbard reindeer</name>
    <dbReference type="NCBI Taxonomy" id="3082113"/>
    <lineage>
        <taxon>Eukaryota</taxon>
        <taxon>Metazoa</taxon>
        <taxon>Chordata</taxon>
        <taxon>Craniata</taxon>
        <taxon>Vertebrata</taxon>
        <taxon>Euteleostomi</taxon>
        <taxon>Mammalia</taxon>
        <taxon>Eutheria</taxon>
        <taxon>Laurasiatheria</taxon>
        <taxon>Artiodactyla</taxon>
        <taxon>Ruminantia</taxon>
        <taxon>Pecora</taxon>
        <taxon>Cervidae</taxon>
        <taxon>Odocoileinae</taxon>
        <taxon>Rangifer</taxon>
    </lineage>
</organism>
<gene>
    <name evidence="2" type="ORF">MRATA1EN1_LOCUS8728</name>
</gene>
<evidence type="ECO:0000313" key="3">
    <source>
        <dbReference type="Proteomes" id="UP001176941"/>
    </source>
</evidence>
<evidence type="ECO:0000313" key="2">
    <source>
        <dbReference type="EMBL" id="CAI9159766.1"/>
    </source>
</evidence>
<sequence>MGHHRLPLISPHRSGDLKGTPPKELGLSGLIADRAVWCLLIPTLRCWLPHHLCSTGVLPSFSYIQESVSLLASASFSEGGEEISDTGDDWLRCYGFELLLTYIKQSC</sequence>
<accession>A0ABN8YIS3</accession>
<protein>
    <submittedName>
        <fullName evidence="2">Uncharacterized protein</fullName>
    </submittedName>
</protein>
<keyword evidence="3" id="KW-1185">Reference proteome</keyword>
<name>A0ABN8YIS3_RANTA</name>
<evidence type="ECO:0000256" key="1">
    <source>
        <dbReference type="SAM" id="MobiDB-lite"/>
    </source>
</evidence>
<feature type="region of interest" description="Disordered" evidence="1">
    <location>
        <begin position="1"/>
        <end position="20"/>
    </location>
</feature>
<reference evidence="2" key="1">
    <citation type="submission" date="2023-04" db="EMBL/GenBank/DDBJ databases">
        <authorList>
            <consortium name="ELIXIR-Norway"/>
        </authorList>
    </citation>
    <scope>NUCLEOTIDE SEQUENCE [LARGE SCALE GENOMIC DNA]</scope>
</reference>